<evidence type="ECO:0000256" key="3">
    <source>
        <dbReference type="ARBA" id="ARBA00022801"/>
    </source>
</evidence>
<dbReference type="NCBIfam" id="TIGR02289">
    <property type="entry name" value="M3_not_pepF"/>
    <property type="match status" value="1"/>
</dbReference>
<dbReference type="GO" id="GO:0046872">
    <property type="term" value="F:metal ion binding"/>
    <property type="evidence" value="ECO:0007669"/>
    <property type="project" value="UniProtKB-UniRule"/>
</dbReference>
<accession>A0A133KGK0</accession>
<keyword evidence="3 6" id="KW-0378">Hydrolase</keyword>
<dbReference type="SUPFAM" id="SSF55486">
    <property type="entry name" value="Metalloproteases ('zincins'), catalytic domain"/>
    <property type="match status" value="1"/>
</dbReference>
<dbReference type="PATRIC" id="fig|33036.3.peg.636"/>
<evidence type="ECO:0000256" key="6">
    <source>
        <dbReference type="RuleBase" id="RU003435"/>
    </source>
</evidence>
<dbReference type="CDD" id="cd09606">
    <property type="entry name" value="M3B_PepF"/>
    <property type="match status" value="1"/>
</dbReference>
<keyword evidence="4 6" id="KW-0862">Zinc</keyword>
<dbReference type="RefSeq" id="WP_060929159.1">
    <property type="nucleotide sequence ID" value="NZ_KQ955265.1"/>
</dbReference>
<sequence length="565" mass="66152">MKFNEIVYKRPDFDGLIKEISGYLDELETARSEEDFFDSHKKINDSFLLVEELYNIVIIRNSINTKDEFYDKELECFHENMPRFDELRHRLGSIRLKSAYRKSFEEKFGKTITMRDELQRDIFDPAIMEDRVEESKLVNEYYKLTGGAEINFRGEVKNISGLLAISQDKDRATRKEAFEALNAWFFANLEKLDSIYDQLVKIRTRIAKKLGFKTYTAVAYKQMGRLDWDSQDAKKYREQIAKYIVPLSQKIYADQAKRIGIENMKYYDLPLSFLSGNQKPVGDEKVLVKEALEMYKDLSKETGEFFTAMIDMGMMDLTTKDGKAPGGYMTSLPITKMPFIFSNFNGTSGDVDVLTHEAGHAFQGYLTRNMYPAENNDLAMEIAETHSMSMEFFTHPWMEKFFGRDTEKYYYDHIAAAIKFIPYGASIDEFQEFVYENPTATPEERRAKYRQIEKKYLPHLDYDGNEYLENGGRWQRQLHVYTDPFYYIDYTIAQINAFQYFIKDMENHDKAWESYINLCKISASLPSKEALKEVGLSSPFQEGTIEEIIPKLTKYLDSLDKEKIK</sequence>
<organism evidence="8 9">
    <name type="scientific">Anaerococcus tetradius</name>
    <dbReference type="NCBI Taxonomy" id="33036"/>
    <lineage>
        <taxon>Bacteria</taxon>
        <taxon>Bacillati</taxon>
        <taxon>Bacillota</taxon>
        <taxon>Tissierellia</taxon>
        <taxon>Tissierellales</taxon>
        <taxon>Peptoniphilaceae</taxon>
        <taxon>Anaerococcus</taxon>
    </lineage>
</organism>
<dbReference type="Proteomes" id="UP000070383">
    <property type="component" value="Unassembled WGS sequence"/>
</dbReference>
<evidence type="ECO:0000256" key="1">
    <source>
        <dbReference type="ARBA" id="ARBA00022670"/>
    </source>
</evidence>
<comment type="caution">
    <text evidence="8">The sequence shown here is derived from an EMBL/GenBank/DDBJ whole genome shotgun (WGS) entry which is preliminary data.</text>
</comment>
<keyword evidence="1 6" id="KW-0645">Protease</keyword>
<evidence type="ECO:0000259" key="7">
    <source>
        <dbReference type="Pfam" id="PF01432"/>
    </source>
</evidence>
<evidence type="ECO:0000256" key="2">
    <source>
        <dbReference type="ARBA" id="ARBA00022723"/>
    </source>
</evidence>
<feature type="domain" description="Peptidase M3A/M3B catalytic" evidence="7">
    <location>
        <begin position="167"/>
        <end position="547"/>
    </location>
</feature>
<name>A0A133KGK0_9FIRM</name>
<dbReference type="OrthoDB" id="9762795at2"/>
<gene>
    <name evidence="8" type="ORF">HMPREF3200_00639</name>
</gene>
<evidence type="ECO:0000313" key="8">
    <source>
        <dbReference type="EMBL" id="KWZ78627.1"/>
    </source>
</evidence>
<dbReference type="InterPro" id="IPR001567">
    <property type="entry name" value="Pept_M3A_M3B_dom"/>
</dbReference>
<keyword evidence="9" id="KW-1185">Reference proteome</keyword>
<dbReference type="Gene3D" id="1.10.1370.30">
    <property type="match status" value="1"/>
</dbReference>
<proteinExistence type="inferred from homology"/>
<dbReference type="GO" id="GO:0004222">
    <property type="term" value="F:metalloendopeptidase activity"/>
    <property type="evidence" value="ECO:0007669"/>
    <property type="project" value="InterPro"/>
</dbReference>
<evidence type="ECO:0000313" key="9">
    <source>
        <dbReference type="Proteomes" id="UP000070383"/>
    </source>
</evidence>
<dbReference type="GO" id="GO:0006508">
    <property type="term" value="P:proteolysis"/>
    <property type="evidence" value="ECO:0007669"/>
    <property type="project" value="UniProtKB-KW"/>
</dbReference>
<dbReference type="EMBL" id="LRPM01000022">
    <property type="protein sequence ID" value="KWZ78627.1"/>
    <property type="molecule type" value="Genomic_DNA"/>
</dbReference>
<reference evidence="9" key="1">
    <citation type="submission" date="2016-01" db="EMBL/GenBank/DDBJ databases">
        <authorList>
            <person name="Mitreva M."/>
            <person name="Pepin K.H."/>
            <person name="Mihindukulasuriya K.A."/>
            <person name="Fulton R."/>
            <person name="Fronick C."/>
            <person name="O'Laughlin M."/>
            <person name="Miner T."/>
            <person name="Herter B."/>
            <person name="Rosa B.A."/>
            <person name="Cordes M."/>
            <person name="Tomlinson C."/>
            <person name="Wollam A."/>
            <person name="Palsikar V.B."/>
            <person name="Mardis E.R."/>
            <person name="Wilson R.K."/>
        </authorList>
    </citation>
    <scope>NUCLEOTIDE SEQUENCE [LARGE SCALE GENOMIC DNA]</scope>
    <source>
        <strain evidence="9">MJR8151</strain>
    </source>
</reference>
<comment type="similarity">
    <text evidence="6">Belongs to the peptidase M3 family.</text>
</comment>
<dbReference type="InterPro" id="IPR011976">
    <property type="entry name" value="Pept_M3B_oligopep-rel"/>
</dbReference>
<dbReference type="Pfam" id="PF01432">
    <property type="entry name" value="Peptidase_M3"/>
    <property type="match status" value="1"/>
</dbReference>
<comment type="cofactor">
    <cofactor evidence="6">
        <name>Zn(2+)</name>
        <dbReference type="ChEBI" id="CHEBI:29105"/>
    </cofactor>
    <text evidence="6">Binds 1 zinc ion.</text>
</comment>
<dbReference type="AlphaFoldDB" id="A0A133KGK0"/>
<keyword evidence="5 6" id="KW-0482">Metalloprotease</keyword>
<evidence type="ECO:0000256" key="5">
    <source>
        <dbReference type="ARBA" id="ARBA00023049"/>
    </source>
</evidence>
<dbReference type="STRING" id="33036.HMPREF3200_00639"/>
<keyword evidence="2 6" id="KW-0479">Metal-binding</keyword>
<evidence type="ECO:0000256" key="4">
    <source>
        <dbReference type="ARBA" id="ARBA00022833"/>
    </source>
</evidence>
<protein>
    <submittedName>
        <fullName evidence="8">Oligoendopeptidase, M3 family</fullName>
    </submittedName>
</protein>